<accession>A0ABW7YVM0</accession>
<sequence length="171" mass="18630">MRRTQIRPVRCGDEAAFRRFLAGLSLHTQTLRFFTGVGRPPASLLTALMAVDERRDALVAVHEGEIVGHAMSYRGARADDVEIAVVVTDQWQGIGLGPRLIDTLLTRAAIRGATTVGMDVLGENRRALRLIRRAWPDAKLRVSSGSVEVTAMIKQAVVFAEQRSVGSPLTA</sequence>
<dbReference type="Pfam" id="PF00583">
    <property type="entry name" value="Acetyltransf_1"/>
    <property type="match status" value="1"/>
</dbReference>
<dbReference type="InterPro" id="IPR016181">
    <property type="entry name" value="Acyl_CoA_acyltransferase"/>
</dbReference>
<gene>
    <name evidence="2" type="ORF">ACIBG2_21480</name>
</gene>
<name>A0ABW7YVM0_9ACTN</name>
<dbReference type="EMBL" id="JBITGY010000005">
    <property type="protein sequence ID" value="MFI6499973.1"/>
    <property type="molecule type" value="Genomic_DNA"/>
</dbReference>
<keyword evidence="3" id="KW-1185">Reference proteome</keyword>
<reference evidence="2 3" key="1">
    <citation type="submission" date="2024-10" db="EMBL/GenBank/DDBJ databases">
        <title>The Natural Products Discovery Center: Release of the First 8490 Sequenced Strains for Exploring Actinobacteria Biosynthetic Diversity.</title>
        <authorList>
            <person name="Kalkreuter E."/>
            <person name="Kautsar S.A."/>
            <person name="Yang D."/>
            <person name="Bader C.D."/>
            <person name="Teijaro C.N."/>
            <person name="Fluegel L."/>
            <person name="Davis C.M."/>
            <person name="Simpson J.R."/>
            <person name="Lauterbach L."/>
            <person name="Steele A.D."/>
            <person name="Gui C."/>
            <person name="Meng S."/>
            <person name="Li G."/>
            <person name="Viehrig K."/>
            <person name="Ye F."/>
            <person name="Su P."/>
            <person name="Kiefer A.F."/>
            <person name="Nichols A."/>
            <person name="Cepeda A.J."/>
            <person name="Yan W."/>
            <person name="Fan B."/>
            <person name="Jiang Y."/>
            <person name="Adhikari A."/>
            <person name="Zheng C.-J."/>
            <person name="Schuster L."/>
            <person name="Cowan T.M."/>
            <person name="Smanski M.J."/>
            <person name="Chevrette M.G."/>
            <person name="De Carvalho L.P.S."/>
            <person name="Shen B."/>
        </authorList>
    </citation>
    <scope>NUCLEOTIDE SEQUENCE [LARGE SCALE GENOMIC DNA]</scope>
    <source>
        <strain evidence="2 3">NPDC050545</strain>
    </source>
</reference>
<dbReference type="GO" id="GO:0016746">
    <property type="term" value="F:acyltransferase activity"/>
    <property type="evidence" value="ECO:0007669"/>
    <property type="project" value="UniProtKB-KW"/>
</dbReference>
<dbReference type="Gene3D" id="3.40.630.30">
    <property type="match status" value="1"/>
</dbReference>
<keyword evidence="2" id="KW-0012">Acyltransferase</keyword>
<feature type="domain" description="N-acetyltransferase" evidence="1">
    <location>
        <begin position="4"/>
        <end position="164"/>
    </location>
</feature>
<evidence type="ECO:0000313" key="2">
    <source>
        <dbReference type="EMBL" id="MFI6499973.1"/>
    </source>
</evidence>
<dbReference type="Proteomes" id="UP001612741">
    <property type="component" value="Unassembled WGS sequence"/>
</dbReference>
<protein>
    <submittedName>
        <fullName evidence="2">GNAT family N-acetyltransferase</fullName>
        <ecNumber evidence="2">2.3.-.-</ecNumber>
    </submittedName>
</protein>
<comment type="caution">
    <text evidence="2">The sequence shown here is derived from an EMBL/GenBank/DDBJ whole genome shotgun (WGS) entry which is preliminary data.</text>
</comment>
<dbReference type="InterPro" id="IPR000182">
    <property type="entry name" value="GNAT_dom"/>
</dbReference>
<dbReference type="RefSeq" id="WP_397083603.1">
    <property type="nucleotide sequence ID" value="NZ_JBITGY010000005.1"/>
</dbReference>
<proteinExistence type="predicted"/>
<organism evidence="2 3">
    <name type="scientific">Nonomuraea typhae</name>
    <dbReference type="NCBI Taxonomy" id="2603600"/>
    <lineage>
        <taxon>Bacteria</taxon>
        <taxon>Bacillati</taxon>
        <taxon>Actinomycetota</taxon>
        <taxon>Actinomycetes</taxon>
        <taxon>Streptosporangiales</taxon>
        <taxon>Streptosporangiaceae</taxon>
        <taxon>Nonomuraea</taxon>
    </lineage>
</organism>
<keyword evidence="2" id="KW-0808">Transferase</keyword>
<dbReference type="EC" id="2.3.-.-" evidence="2"/>
<dbReference type="PROSITE" id="PS51186">
    <property type="entry name" value="GNAT"/>
    <property type="match status" value="1"/>
</dbReference>
<evidence type="ECO:0000259" key="1">
    <source>
        <dbReference type="PROSITE" id="PS51186"/>
    </source>
</evidence>
<evidence type="ECO:0000313" key="3">
    <source>
        <dbReference type="Proteomes" id="UP001612741"/>
    </source>
</evidence>
<dbReference type="SUPFAM" id="SSF55729">
    <property type="entry name" value="Acyl-CoA N-acyltransferases (Nat)"/>
    <property type="match status" value="1"/>
</dbReference>
<dbReference type="CDD" id="cd04301">
    <property type="entry name" value="NAT_SF"/>
    <property type="match status" value="1"/>
</dbReference>